<accession>A0AC34G483</accession>
<proteinExistence type="predicted"/>
<evidence type="ECO:0000313" key="2">
    <source>
        <dbReference type="WBParaSite" id="ES5_v2.g24563.t1"/>
    </source>
</evidence>
<organism evidence="1 2">
    <name type="scientific">Panagrolaimus sp. ES5</name>
    <dbReference type="NCBI Taxonomy" id="591445"/>
    <lineage>
        <taxon>Eukaryota</taxon>
        <taxon>Metazoa</taxon>
        <taxon>Ecdysozoa</taxon>
        <taxon>Nematoda</taxon>
        <taxon>Chromadorea</taxon>
        <taxon>Rhabditida</taxon>
        <taxon>Tylenchina</taxon>
        <taxon>Panagrolaimomorpha</taxon>
        <taxon>Panagrolaimoidea</taxon>
        <taxon>Panagrolaimidae</taxon>
        <taxon>Panagrolaimus</taxon>
    </lineage>
</organism>
<protein>
    <submittedName>
        <fullName evidence="2">Uncharacterized protein</fullName>
    </submittedName>
</protein>
<dbReference type="WBParaSite" id="ES5_v2.g24563.t1">
    <property type="protein sequence ID" value="ES5_v2.g24563.t1"/>
    <property type="gene ID" value="ES5_v2.g24563"/>
</dbReference>
<name>A0AC34G483_9BILA</name>
<reference evidence="2" key="1">
    <citation type="submission" date="2022-11" db="UniProtKB">
        <authorList>
            <consortium name="WormBaseParasite"/>
        </authorList>
    </citation>
    <scope>IDENTIFICATION</scope>
</reference>
<sequence length="170" mass="18564">MNWILFGSILLATLFDCSVFGTTISPKSSTTVLPQCGGCAALQMLDSDSRGISKNGKAEIEETDCAHFITCDASPAEVLFPNVYTARITIELGDNYVHQSAMHYPTITMQCGSCAALQQIFLPYGRENGTVRIVNETGCTQTIVQHQIKLFVLLNSMNLPLPFKAHTTEL</sequence>
<evidence type="ECO:0000313" key="1">
    <source>
        <dbReference type="Proteomes" id="UP000887579"/>
    </source>
</evidence>
<dbReference type="Proteomes" id="UP000887579">
    <property type="component" value="Unplaced"/>
</dbReference>